<evidence type="ECO:0000313" key="2">
    <source>
        <dbReference type="EMBL" id="MEL0554522.1"/>
    </source>
</evidence>
<dbReference type="Gene3D" id="2.60.40.3310">
    <property type="match status" value="1"/>
</dbReference>
<feature type="signal peptide" evidence="1">
    <location>
        <begin position="1"/>
        <end position="23"/>
    </location>
</feature>
<dbReference type="RefSeq" id="WP_331851592.1">
    <property type="nucleotide sequence ID" value="NZ_JARXNK020000106.1"/>
</dbReference>
<protein>
    <recommendedName>
        <fullName evidence="4">P pilus assembly protein, pilin FimA</fullName>
    </recommendedName>
</protein>
<proteinExistence type="predicted"/>
<reference evidence="2 3" key="1">
    <citation type="submission" date="2024-04" db="EMBL/GenBank/DDBJ databases">
        <title>Two novel Raoultella species associated with bleeding cankers of broadleaf hosts, Raoultella scottia sp. nov. and Raoultella lignicola sp. nov.</title>
        <authorList>
            <person name="Brady C.L."/>
        </authorList>
    </citation>
    <scope>NUCLEOTIDE SEQUENCE [LARGE SCALE GENOMIC DNA]</scope>
    <source>
        <strain evidence="2 3">TW_WC1a.1</strain>
    </source>
</reference>
<evidence type="ECO:0008006" key="4">
    <source>
        <dbReference type="Google" id="ProtNLM"/>
    </source>
</evidence>
<keyword evidence="3" id="KW-1185">Reference proteome</keyword>
<sequence length="233" mass="24537">MINTGIKILLGLTACLAGGNVYASCEMVQRSDLSVPASPIIGTVALNATVSAPADMPLGTILYRGVFNRPIQVAIKCTEQGQFYTLQKMATSAGTLGKAEDFNSPVPVGSVVFKTSMPGVGFALNSGYTVYDVPHAAAVCVNSSNCIWNGDSIVNAASIMYLIKTGPITPGTIIGASLPVYSELFGQDGFMVTTMAMPFTGSITVPPQLHHAGCRRRDGYLERGRFSRKGLGY</sequence>
<gene>
    <name evidence="2" type="ORF">QFI96_022810</name>
</gene>
<comment type="caution">
    <text evidence="2">The sequence shown here is derived from an EMBL/GenBank/DDBJ whole genome shotgun (WGS) entry which is preliminary data.</text>
</comment>
<evidence type="ECO:0000256" key="1">
    <source>
        <dbReference type="SAM" id="SignalP"/>
    </source>
</evidence>
<feature type="chain" id="PRO_5047378123" description="P pilus assembly protein, pilin FimA" evidence="1">
    <location>
        <begin position="24"/>
        <end position="233"/>
    </location>
</feature>
<keyword evidence="1" id="KW-0732">Signal</keyword>
<dbReference type="EMBL" id="JARXNK020000106">
    <property type="protein sequence ID" value="MEL0554522.1"/>
    <property type="molecule type" value="Genomic_DNA"/>
</dbReference>
<evidence type="ECO:0000313" key="3">
    <source>
        <dbReference type="Proteomes" id="UP001312893"/>
    </source>
</evidence>
<organism evidence="2 3">
    <name type="scientific">Raoultella lignicola</name>
    <dbReference type="NCBI Taxonomy" id="3040939"/>
    <lineage>
        <taxon>Bacteria</taxon>
        <taxon>Pseudomonadati</taxon>
        <taxon>Pseudomonadota</taxon>
        <taxon>Gammaproteobacteria</taxon>
        <taxon>Enterobacterales</taxon>
        <taxon>Enterobacteriaceae</taxon>
        <taxon>Klebsiella/Raoultella group</taxon>
        <taxon>Raoultella</taxon>
    </lineage>
</organism>
<dbReference type="Proteomes" id="UP001312893">
    <property type="component" value="Unassembled WGS sequence"/>
</dbReference>
<accession>A0ABU9FE48</accession>
<name>A0ABU9FE48_9ENTR</name>